<protein>
    <recommendedName>
        <fullName evidence="2">BTB domain-containing protein</fullName>
    </recommendedName>
</protein>
<dbReference type="SUPFAM" id="SSF54695">
    <property type="entry name" value="POZ domain"/>
    <property type="match status" value="1"/>
</dbReference>
<evidence type="ECO:0000313" key="4">
    <source>
        <dbReference type="Proteomes" id="UP001283341"/>
    </source>
</evidence>
<feature type="region of interest" description="Disordered" evidence="1">
    <location>
        <begin position="1"/>
        <end position="51"/>
    </location>
</feature>
<keyword evidence="4" id="KW-1185">Reference proteome</keyword>
<sequence length="188" mass="21588">MDMHTSNLEVPEDGPITIHDKEDDKSDGSKVEELREGEQSPAAPETVRPSFVHPCPRHGTHLASRSAIYEEAGERIKVTVGRENNKMFIVHKRLLRYFAKYFEGALRGDCFGDAKSGEFVLPDDDPEEFHRWVLWLYSCFTCKQAPVYHHSHKCEESTWYWPEADVGLIFADRILSAEYSVFALGHFI</sequence>
<dbReference type="EMBL" id="JAUEDM010000002">
    <property type="protein sequence ID" value="KAK3325473.1"/>
    <property type="molecule type" value="Genomic_DNA"/>
</dbReference>
<proteinExistence type="predicted"/>
<dbReference type="PROSITE" id="PS50097">
    <property type="entry name" value="BTB"/>
    <property type="match status" value="1"/>
</dbReference>
<evidence type="ECO:0000256" key="1">
    <source>
        <dbReference type="SAM" id="MobiDB-lite"/>
    </source>
</evidence>
<comment type="caution">
    <text evidence="3">The sequence shown here is derived from an EMBL/GenBank/DDBJ whole genome shotgun (WGS) entry which is preliminary data.</text>
</comment>
<organism evidence="3 4">
    <name type="scientific">Apodospora peruviana</name>
    <dbReference type="NCBI Taxonomy" id="516989"/>
    <lineage>
        <taxon>Eukaryota</taxon>
        <taxon>Fungi</taxon>
        <taxon>Dikarya</taxon>
        <taxon>Ascomycota</taxon>
        <taxon>Pezizomycotina</taxon>
        <taxon>Sordariomycetes</taxon>
        <taxon>Sordariomycetidae</taxon>
        <taxon>Sordariales</taxon>
        <taxon>Lasiosphaeriaceae</taxon>
        <taxon>Apodospora</taxon>
    </lineage>
</organism>
<feature type="compositionally biased region" description="Basic and acidic residues" evidence="1">
    <location>
        <begin position="18"/>
        <end position="38"/>
    </location>
</feature>
<accession>A0AAE0MBD4</accession>
<reference evidence="3" key="1">
    <citation type="journal article" date="2023" name="Mol. Phylogenet. Evol.">
        <title>Genome-scale phylogeny and comparative genomics of the fungal order Sordariales.</title>
        <authorList>
            <person name="Hensen N."/>
            <person name="Bonometti L."/>
            <person name="Westerberg I."/>
            <person name="Brannstrom I.O."/>
            <person name="Guillou S."/>
            <person name="Cros-Aarteil S."/>
            <person name="Calhoun S."/>
            <person name="Haridas S."/>
            <person name="Kuo A."/>
            <person name="Mondo S."/>
            <person name="Pangilinan J."/>
            <person name="Riley R."/>
            <person name="LaButti K."/>
            <person name="Andreopoulos B."/>
            <person name="Lipzen A."/>
            <person name="Chen C."/>
            <person name="Yan M."/>
            <person name="Daum C."/>
            <person name="Ng V."/>
            <person name="Clum A."/>
            <person name="Steindorff A."/>
            <person name="Ohm R.A."/>
            <person name="Martin F."/>
            <person name="Silar P."/>
            <person name="Natvig D.O."/>
            <person name="Lalanne C."/>
            <person name="Gautier V."/>
            <person name="Ament-Velasquez S.L."/>
            <person name="Kruys A."/>
            <person name="Hutchinson M.I."/>
            <person name="Powell A.J."/>
            <person name="Barry K."/>
            <person name="Miller A.N."/>
            <person name="Grigoriev I.V."/>
            <person name="Debuchy R."/>
            <person name="Gladieux P."/>
            <person name="Hiltunen Thoren M."/>
            <person name="Johannesson H."/>
        </authorList>
    </citation>
    <scope>NUCLEOTIDE SEQUENCE</scope>
    <source>
        <strain evidence="3">CBS 118394</strain>
    </source>
</reference>
<name>A0AAE0MBD4_9PEZI</name>
<dbReference type="Gene3D" id="3.30.710.10">
    <property type="entry name" value="Potassium Channel Kv1.1, Chain A"/>
    <property type="match status" value="1"/>
</dbReference>
<gene>
    <name evidence="3" type="ORF">B0H66DRAFT_599631</name>
</gene>
<dbReference type="Proteomes" id="UP001283341">
    <property type="component" value="Unassembled WGS sequence"/>
</dbReference>
<dbReference type="AlphaFoldDB" id="A0AAE0MBD4"/>
<reference evidence="3" key="2">
    <citation type="submission" date="2023-06" db="EMBL/GenBank/DDBJ databases">
        <authorList>
            <consortium name="Lawrence Berkeley National Laboratory"/>
            <person name="Haridas S."/>
            <person name="Hensen N."/>
            <person name="Bonometti L."/>
            <person name="Westerberg I."/>
            <person name="Brannstrom I.O."/>
            <person name="Guillou S."/>
            <person name="Cros-Aarteil S."/>
            <person name="Calhoun S."/>
            <person name="Kuo A."/>
            <person name="Mondo S."/>
            <person name="Pangilinan J."/>
            <person name="Riley R."/>
            <person name="Labutti K."/>
            <person name="Andreopoulos B."/>
            <person name="Lipzen A."/>
            <person name="Chen C."/>
            <person name="Yanf M."/>
            <person name="Daum C."/>
            <person name="Ng V."/>
            <person name="Clum A."/>
            <person name="Steindorff A."/>
            <person name="Ohm R."/>
            <person name="Martin F."/>
            <person name="Silar P."/>
            <person name="Natvig D."/>
            <person name="Lalanne C."/>
            <person name="Gautier V."/>
            <person name="Ament-Velasquez S.L."/>
            <person name="Kruys A."/>
            <person name="Hutchinson M.I."/>
            <person name="Powell A.J."/>
            <person name="Barry K."/>
            <person name="Miller A.N."/>
            <person name="Grigoriev I.V."/>
            <person name="Debuchy R."/>
            <person name="Gladieux P."/>
            <person name="Thoren M.H."/>
            <person name="Johannesson H."/>
        </authorList>
    </citation>
    <scope>NUCLEOTIDE SEQUENCE</scope>
    <source>
        <strain evidence="3">CBS 118394</strain>
    </source>
</reference>
<evidence type="ECO:0000313" key="3">
    <source>
        <dbReference type="EMBL" id="KAK3325473.1"/>
    </source>
</evidence>
<evidence type="ECO:0000259" key="2">
    <source>
        <dbReference type="PROSITE" id="PS50097"/>
    </source>
</evidence>
<dbReference type="InterPro" id="IPR011333">
    <property type="entry name" value="SKP1/BTB/POZ_sf"/>
</dbReference>
<feature type="domain" description="BTB" evidence="2">
    <location>
        <begin position="74"/>
        <end position="138"/>
    </location>
</feature>
<dbReference type="InterPro" id="IPR000210">
    <property type="entry name" value="BTB/POZ_dom"/>
</dbReference>
<dbReference type="PANTHER" id="PTHR47843">
    <property type="entry name" value="BTB DOMAIN-CONTAINING PROTEIN-RELATED"/>
    <property type="match status" value="1"/>
</dbReference>